<evidence type="ECO:0000313" key="2">
    <source>
        <dbReference type="Proteomes" id="UP001182042"/>
    </source>
</evidence>
<organism evidence="1 2">
    <name type="scientific">Bacillus pumilus</name>
    <name type="common">Bacillus mesentericus</name>
    <dbReference type="NCBI Taxonomy" id="1408"/>
    <lineage>
        <taxon>Bacteria</taxon>
        <taxon>Bacillati</taxon>
        <taxon>Bacillota</taxon>
        <taxon>Bacilli</taxon>
        <taxon>Bacillales</taxon>
        <taxon>Bacillaceae</taxon>
        <taxon>Bacillus</taxon>
    </lineage>
</organism>
<dbReference type="Proteomes" id="UP001182042">
    <property type="component" value="Unassembled WGS sequence"/>
</dbReference>
<proteinExistence type="predicted"/>
<accession>A0AAE3WKP9</accession>
<gene>
    <name evidence="1" type="ORF">FO508_10160</name>
</gene>
<protein>
    <submittedName>
        <fullName evidence="1">Uncharacterized protein</fullName>
    </submittedName>
</protein>
<reference evidence="1" key="1">
    <citation type="submission" date="2019-07" db="EMBL/GenBank/DDBJ databases">
        <title>Phylogenomic Reclassification of ATCC Bacillus Strains and Various Taxa within the Genus Bacillus.</title>
        <authorList>
            <person name="Riojas M.A."/>
            <person name="Frank A.M."/>
            <person name="Fenn S.L."/>
            <person name="King S."/>
            <person name="Brower S."/>
            <person name="Hazbon M.H."/>
        </authorList>
    </citation>
    <scope>NUCLEOTIDE SEQUENCE</scope>
    <source>
        <strain evidence="1">ATCC 27142</strain>
    </source>
</reference>
<dbReference type="EMBL" id="VKQA01000002">
    <property type="protein sequence ID" value="MDR4250707.1"/>
    <property type="molecule type" value="Genomic_DNA"/>
</dbReference>
<comment type="caution">
    <text evidence="1">The sequence shown here is derived from an EMBL/GenBank/DDBJ whole genome shotgun (WGS) entry which is preliminary data.</text>
</comment>
<evidence type="ECO:0000313" key="1">
    <source>
        <dbReference type="EMBL" id="MDR4250707.1"/>
    </source>
</evidence>
<dbReference type="AlphaFoldDB" id="A0AAE3WKP9"/>
<name>A0AAE3WKP9_BACPU</name>
<dbReference type="RefSeq" id="WP_309415798.1">
    <property type="nucleotide sequence ID" value="NZ_CP187658.1"/>
</dbReference>
<sequence length="180" mass="19168">MAAGIRGINVPIGPAIVEYGEGSDKVTFDITKGGIVFKAETSIQDTTVDQYGDTPVKSTMKGRNAEVTVPFALHDLERLAAAMPNSKLTKDSTDPAKMKLEVSGKAGFDMLAAAKPLVIKPTAPGTTPNDYITVPLAGAMSDPEYTYNSDDERIANLTFKAYPDTDNDGLLYIMGDESAE</sequence>